<dbReference type="HOGENOM" id="CLU_1631172_0_0_1"/>
<dbReference type="Proteomes" id="UP000007062">
    <property type="component" value="Chromosome 3R"/>
</dbReference>
<evidence type="ECO:0000313" key="3">
    <source>
        <dbReference type="EnsemblMetazoa" id="AGAP008688-PB"/>
    </source>
</evidence>
<dbReference type="EMBL" id="AAAB01008944">
    <property type="protein sequence ID" value="EAA10247.3"/>
    <property type="molecule type" value="Genomic_DNA"/>
</dbReference>
<reference evidence="2 4" key="1">
    <citation type="journal article" date="2002" name="Science">
        <title>The genome sequence of the malaria mosquito Anopheles gambiae.</title>
        <authorList>
            <person name="Holt R.A."/>
            <person name="Subramanian G.M."/>
            <person name="Halpern A."/>
            <person name="Sutton G.G."/>
            <person name="Charlab R."/>
            <person name="Nusskern D.R."/>
            <person name="Wincker P."/>
            <person name="Clark A.G."/>
            <person name="Ribeiro J.M."/>
            <person name="Wides R."/>
            <person name="Salzberg S.L."/>
            <person name="Loftus B."/>
            <person name="Yandell M."/>
            <person name="Majoros W.H."/>
            <person name="Rusch D.B."/>
            <person name="Lai Z."/>
            <person name="Kraft C.L."/>
            <person name="Abril J.F."/>
            <person name="Anthouard V."/>
            <person name="Arensburger P."/>
            <person name="Atkinson P.W."/>
            <person name="Baden H."/>
            <person name="de Berardinis V."/>
            <person name="Baldwin D."/>
            <person name="Benes V."/>
            <person name="Biedler J."/>
            <person name="Blass C."/>
            <person name="Bolanos R."/>
            <person name="Boscus D."/>
            <person name="Barnstead M."/>
            <person name="Cai S."/>
            <person name="Center A."/>
            <person name="Chaturverdi K."/>
            <person name="Christophides G.K."/>
            <person name="Chrystal M.A."/>
            <person name="Clamp M."/>
            <person name="Cravchik A."/>
            <person name="Curwen V."/>
            <person name="Dana A."/>
            <person name="Delcher A."/>
            <person name="Dew I."/>
            <person name="Evans C.A."/>
            <person name="Flanigan M."/>
            <person name="Grundschober-Freimoser A."/>
            <person name="Friedli L."/>
            <person name="Gu Z."/>
            <person name="Guan P."/>
            <person name="Guigo R."/>
            <person name="Hillenmeyer M.E."/>
            <person name="Hladun S.L."/>
            <person name="Hogan J.R."/>
            <person name="Hong Y.S."/>
            <person name="Hoover J."/>
            <person name="Jaillon O."/>
            <person name="Ke Z."/>
            <person name="Kodira C."/>
            <person name="Kokoza E."/>
            <person name="Koutsos A."/>
            <person name="Letunic I."/>
            <person name="Levitsky A."/>
            <person name="Liang Y."/>
            <person name="Lin J.J."/>
            <person name="Lobo N.F."/>
            <person name="Lopez J.R."/>
            <person name="Malek J.A."/>
            <person name="McIntosh T.C."/>
            <person name="Meister S."/>
            <person name="Miller J."/>
            <person name="Mobarry C."/>
            <person name="Mongin E."/>
            <person name="Murphy S.D."/>
            <person name="O'Brochta D.A."/>
            <person name="Pfannkoch C."/>
            <person name="Qi R."/>
            <person name="Regier M.A."/>
            <person name="Remington K."/>
            <person name="Shao H."/>
            <person name="Sharakhova M.V."/>
            <person name="Sitter C.D."/>
            <person name="Shetty J."/>
            <person name="Smith T.J."/>
            <person name="Strong R."/>
            <person name="Sun J."/>
            <person name="Thomasova D."/>
            <person name="Ton L.Q."/>
            <person name="Topalis P."/>
            <person name="Tu Z."/>
            <person name="Unger M.F."/>
            <person name="Walenz B."/>
            <person name="Wang A."/>
            <person name="Wang J."/>
            <person name="Wang M."/>
            <person name="Wang X."/>
            <person name="Woodford K.J."/>
            <person name="Wortman J.R."/>
            <person name="Wu M."/>
            <person name="Yao A."/>
            <person name="Zdobnov E.M."/>
            <person name="Zhang H."/>
            <person name="Zhao Q."/>
            <person name="Zhao S."/>
            <person name="Zhu S.C."/>
            <person name="Zhimulev I."/>
            <person name="Coluzzi M."/>
            <person name="della Torre A."/>
            <person name="Roth C.W."/>
            <person name="Louis C."/>
            <person name="Kalush F."/>
            <person name="Mural R.J."/>
            <person name="Myers E.W."/>
            <person name="Adams M.D."/>
            <person name="Smith H.O."/>
            <person name="Broder S."/>
            <person name="Gardner M.J."/>
            <person name="Fraser C.M."/>
            <person name="Birney E."/>
            <person name="Bork P."/>
            <person name="Brey P.T."/>
            <person name="Venter J.C."/>
            <person name="Weissenbach J."/>
            <person name="Kafatos F.C."/>
            <person name="Collins F.H."/>
            <person name="Hoffman S.L."/>
        </authorList>
    </citation>
    <scope>NUCLEOTIDE SEQUENCE [LARGE SCALE GENOMIC DNA]</scope>
    <source>
        <strain evidence="2 4">PEST</strain>
    </source>
</reference>
<name>Q7PPL0_ANOGA</name>
<reference evidence="2" key="5">
    <citation type="submission" date="2011-05" db="EMBL/GenBank/DDBJ databases">
        <authorList>
            <consortium name="VectorBase"/>
        </authorList>
    </citation>
    <scope>NUCLEOTIDE SEQUENCE</scope>
    <source>
        <strain evidence="2">PEST</strain>
    </source>
</reference>
<gene>
    <name evidence="3" type="primary">1275531</name>
    <name evidence="2" type="ORF">AgaP_AGAP008688</name>
</gene>
<reference evidence="2 3" key="3">
    <citation type="journal article" date="2004" name="Trends Parasitol.">
        <title>The Anopheles gambiae genome: an update.</title>
        <authorList>
            <person name="Mongin E."/>
            <person name="Louis C."/>
            <person name="Holt R.A."/>
            <person name="Birney E."/>
            <person name="Collins F.H."/>
        </authorList>
    </citation>
    <scope>NUCLEOTIDE SEQUENCE</scope>
    <source>
        <strain evidence="2 3">PEST</strain>
    </source>
</reference>
<keyword evidence="1" id="KW-1133">Transmembrane helix</keyword>
<dbReference type="KEGG" id="aga:1275531"/>
<dbReference type="VEuPathDB" id="VectorBase:AGAP008688"/>
<reference evidence="2" key="4">
    <citation type="journal article" date="2007" name="Genome Biol.">
        <title>Update of the Anopheles gambiae PEST genome assembly.</title>
        <authorList>
            <person name="Sharakhova M.V."/>
            <person name="Hammond M.P."/>
            <person name="Lobo N.F."/>
            <person name="Krzywinski J."/>
            <person name="Unger M.F."/>
            <person name="Hillenmeyer M.E."/>
            <person name="Bruggner R.V."/>
            <person name="Birney E."/>
            <person name="Collins F.H."/>
        </authorList>
    </citation>
    <scope>NUCLEOTIDE SEQUENCE</scope>
    <source>
        <strain evidence="2">PEST</strain>
    </source>
</reference>
<accession>Q7PPL0</accession>
<dbReference type="PaxDb" id="7165-AGAP008688-PB"/>
<keyword evidence="4" id="KW-1185">Reference proteome</keyword>
<organism evidence="2">
    <name type="scientific">Anopheles gambiae</name>
    <name type="common">African malaria mosquito</name>
    <dbReference type="NCBI Taxonomy" id="7165"/>
    <lineage>
        <taxon>Eukaryota</taxon>
        <taxon>Metazoa</taxon>
        <taxon>Ecdysozoa</taxon>
        <taxon>Arthropoda</taxon>
        <taxon>Hexapoda</taxon>
        <taxon>Insecta</taxon>
        <taxon>Pterygota</taxon>
        <taxon>Neoptera</taxon>
        <taxon>Endopterygota</taxon>
        <taxon>Diptera</taxon>
        <taxon>Nematocera</taxon>
        <taxon>Culicoidea</taxon>
        <taxon>Culicidae</taxon>
        <taxon>Anophelinae</taxon>
        <taxon>Anopheles</taxon>
    </lineage>
</organism>
<dbReference type="AlphaFoldDB" id="Q7PPL0"/>
<keyword evidence="1" id="KW-0472">Membrane</keyword>
<feature type="transmembrane region" description="Helical" evidence="1">
    <location>
        <begin position="18"/>
        <end position="38"/>
    </location>
</feature>
<protein>
    <submittedName>
        <fullName evidence="2">AGAP008688-PB</fullName>
    </submittedName>
</protein>
<keyword evidence="1" id="KW-0812">Transmembrane</keyword>
<sequence>VGRGQYLLLCSPDSSSSIIPTTVVVVCGPAAASCAVIAQNNKRRRKKASSFKNGTEPNEKRIVQQIASFIIIASEIVNHACVVVGTAKTHPLHSALRQTSHAAHHGQLAKSVRASVGHDVNEGNGGEPLTVLAILDGWQRWCGGPRPPIRFGRRWSRRHDGNS</sequence>
<feature type="non-terminal residue" evidence="2">
    <location>
        <position position="1"/>
    </location>
</feature>
<reference evidence="3" key="6">
    <citation type="submission" date="2021-01" db="UniProtKB">
        <authorList>
            <consortium name="EnsemblMetazoa"/>
        </authorList>
    </citation>
    <scope>IDENTIFICATION</scope>
    <source>
        <strain evidence="3">PEST</strain>
    </source>
</reference>
<dbReference type="EnsemblMetazoa" id="AGAP008688-RB">
    <property type="protein sequence ID" value="AGAP008688-PB"/>
    <property type="gene ID" value="AGAP008688"/>
</dbReference>
<proteinExistence type="predicted"/>
<evidence type="ECO:0000313" key="4">
    <source>
        <dbReference type="Proteomes" id="UP000007062"/>
    </source>
</evidence>
<evidence type="ECO:0000313" key="2">
    <source>
        <dbReference type="EMBL" id="EAA10247.3"/>
    </source>
</evidence>
<evidence type="ECO:0000256" key="1">
    <source>
        <dbReference type="SAM" id="Phobius"/>
    </source>
</evidence>
<reference evidence="2" key="2">
    <citation type="submission" date="2002-03" db="EMBL/GenBank/DDBJ databases">
        <authorList>
            <consortium name="The Anopheles Genome Sequencing Consortium"/>
        </authorList>
    </citation>
    <scope>NUCLEOTIDE SEQUENCE</scope>
    <source>
        <strain evidence="2">PEST</strain>
    </source>
</reference>